<dbReference type="InterPro" id="IPR016135">
    <property type="entry name" value="UBQ-conjugating_enzyme/RWD"/>
</dbReference>
<dbReference type="PROSITE" id="PS50127">
    <property type="entry name" value="UBC_2"/>
    <property type="match status" value="1"/>
</dbReference>
<comment type="caution">
    <text evidence="9">The sequence shown here is derived from an EMBL/GenBank/DDBJ whole genome shotgun (WGS) entry which is preliminary data.</text>
</comment>
<dbReference type="CDD" id="cd01635">
    <property type="entry name" value="Glycosyltransferase_GTB-type"/>
    <property type="match status" value="1"/>
</dbReference>
<dbReference type="FunFam" id="3.10.110.10:FF:000109">
    <property type="entry name" value="Ubiquitin-conjugating enzyme E2 J2-like"/>
    <property type="match status" value="1"/>
</dbReference>
<dbReference type="SUPFAM" id="SSF53756">
    <property type="entry name" value="UDP-Glycosyltransferase/glycogen phosphorylase"/>
    <property type="match status" value="1"/>
</dbReference>
<dbReference type="SUPFAM" id="SSF159501">
    <property type="entry name" value="EreA/ChaN-like"/>
    <property type="match status" value="1"/>
</dbReference>
<keyword evidence="7" id="KW-0472">Membrane</keyword>
<evidence type="ECO:0000256" key="3">
    <source>
        <dbReference type="ARBA" id="ARBA00009481"/>
    </source>
</evidence>
<organism evidence="9 10">
    <name type="scientific">Symbiodinium pilosum</name>
    <name type="common">Dinoflagellate</name>
    <dbReference type="NCBI Taxonomy" id="2952"/>
    <lineage>
        <taxon>Eukaryota</taxon>
        <taxon>Sar</taxon>
        <taxon>Alveolata</taxon>
        <taxon>Dinophyceae</taxon>
        <taxon>Suessiales</taxon>
        <taxon>Symbiodiniaceae</taxon>
        <taxon>Symbiodinium</taxon>
    </lineage>
</organism>
<dbReference type="Gene3D" id="3.40.1660.10">
    <property type="entry name" value="EreA-like (biosynthetic domain)"/>
    <property type="match status" value="2"/>
</dbReference>
<dbReference type="Gene3D" id="3.40.50.2000">
    <property type="entry name" value="Glycogen Phosphorylase B"/>
    <property type="match status" value="1"/>
</dbReference>
<dbReference type="Proteomes" id="UP000649617">
    <property type="component" value="Unassembled WGS sequence"/>
</dbReference>
<evidence type="ECO:0000259" key="8">
    <source>
        <dbReference type="PROSITE" id="PS50127"/>
    </source>
</evidence>
<dbReference type="InterPro" id="IPR007815">
    <property type="entry name" value="Emycin_Estase"/>
</dbReference>
<dbReference type="Gene3D" id="3.10.110.10">
    <property type="entry name" value="Ubiquitin Conjugating Enzyme"/>
    <property type="match status" value="1"/>
</dbReference>
<dbReference type="InterPro" id="IPR044525">
    <property type="entry name" value="DGDG1/2"/>
</dbReference>
<proteinExistence type="inferred from homology"/>
<accession>A0A812YGX7</accession>
<evidence type="ECO:0000256" key="2">
    <source>
        <dbReference type="ARBA" id="ARBA00004370"/>
    </source>
</evidence>
<comment type="similarity">
    <text evidence="3">Belongs to the glycosyltransferase group 1 family. Glycosyltransferase 4 subfamily.</text>
</comment>
<dbReference type="CDD" id="cd23799">
    <property type="entry name" value="UBCc_UBE2J"/>
    <property type="match status" value="1"/>
</dbReference>
<keyword evidence="5" id="KW-0934">Plastid</keyword>
<reference evidence="9" key="1">
    <citation type="submission" date="2021-02" db="EMBL/GenBank/DDBJ databases">
        <authorList>
            <person name="Dougan E. K."/>
            <person name="Rhodes N."/>
            <person name="Thang M."/>
            <person name="Chan C."/>
        </authorList>
    </citation>
    <scope>NUCLEOTIDE SEQUENCE</scope>
</reference>
<name>A0A812YGX7_SYMPI</name>
<dbReference type="GO" id="GO:0016020">
    <property type="term" value="C:membrane"/>
    <property type="evidence" value="ECO:0007669"/>
    <property type="project" value="UniProtKB-SubCell"/>
</dbReference>
<dbReference type="SMART" id="SM00212">
    <property type="entry name" value="UBCc"/>
    <property type="match status" value="1"/>
</dbReference>
<dbReference type="PANTHER" id="PTHR46132:SF1">
    <property type="entry name" value="DIGALACTOSYLDIACYLGLYCEROL SYNTHASE 2, CHLOROPLASTIC"/>
    <property type="match status" value="1"/>
</dbReference>
<keyword evidence="4" id="KW-0150">Chloroplast</keyword>
<evidence type="ECO:0000256" key="1">
    <source>
        <dbReference type="ARBA" id="ARBA00004229"/>
    </source>
</evidence>
<keyword evidence="10" id="KW-1185">Reference proteome</keyword>
<dbReference type="OrthoDB" id="44480at2759"/>
<dbReference type="SUPFAM" id="SSF54495">
    <property type="entry name" value="UBC-like"/>
    <property type="match status" value="1"/>
</dbReference>
<dbReference type="GO" id="GO:0046677">
    <property type="term" value="P:response to antibiotic"/>
    <property type="evidence" value="ECO:0007669"/>
    <property type="project" value="InterPro"/>
</dbReference>
<evidence type="ECO:0000256" key="7">
    <source>
        <dbReference type="ARBA" id="ARBA00023136"/>
    </source>
</evidence>
<comment type="subcellular location">
    <subcellularLocation>
        <location evidence="2">Membrane</location>
    </subcellularLocation>
    <subcellularLocation>
        <location evidence="1">Plastid</location>
        <location evidence="1">Chloroplast</location>
    </subcellularLocation>
</comment>
<feature type="non-terminal residue" evidence="9">
    <location>
        <position position="1291"/>
    </location>
</feature>
<evidence type="ECO:0000256" key="4">
    <source>
        <dbReference type="ARBA" id="ARBA00022528"/>
    </source>
</evidence>
<dbReference type="PANTHER" id="PTHR46132">
    <property type="entry name" value="DIGALACTOSYLDIACYLGLYCEROL SYNTHASE 2, CHLOROPLASTIC"/>
    <property type="match status" value="1"/>
</dbReference>
<keyword evidence="6" id="KW-0808">Transferase</keyword>
<evidence type="ECO:0000313" key="10">
    <source>
        <dbReference type="Proteomes" id="UP000649617"/>
    </source>
</evidence>
<dbReference type="GO" id="GO:0046481">
    <property type="term" value="F:digalactosyldiacylglycerol synthase activity"/>
    <property type="evidence" value="ECO:0007669"/>
    <property type="project" value="InterPro"/>
</dbReference>
<feature type="non-terminal residue" evidence="9">
    <location>
        <position position="1"/>
    </location>
</feature>
<dbReference type="EMBL" id="CAJNIZ010048089">
    <property type="protein sequence ID" value="CAE7781895.1"/>
    <property type="molecule type" value="Genomic_DNA"/>
</dbReference>
<dbReference type="Pfam" id="PF00179">
    <property type="entry name" value="UQ_con"/>
    <property type="match status" value="1"/>
</dbReference>
<dbReference type="GO" id="GO:0009507">
    <property type="term" value="C:chloroplast"/>
    <property type="evidence" value="ECO:0007669"/>
    <property type="project" value="UniProtKB-SubCell"/>
</dbReference>
<dbReference type="InterPro" id="IPR000608">
    <property type="entry name" value="UBC"/>
</dbReference>
<protein>
    <submittedName>
        <fullName evidence="9">DGD1 protein</fullName>
    </submittedName>
</protein>
<evidence type="ECO:0000313" key="9">
    <source>
        <dbReference type="EMBL" id="CAE7781895.1"/>
    </source>
</evidence>
<sequence length="1291" mass="145518">DWMWKNRPFYELVEWMRKRASSDGPYVFGMDCYCKEEAKEEVLNFFDFYDRDNLGFHLRGPPAPARRLSRAAQSDDRGVNITDLTDVTDVHEPVKHEEPWTLQQLISIVSGFIGSILSLNAYSQLREATKQREAIARVNTSQRAQSSSLSTYNRLGGSLLDAEAESPLFSLGPVPACTAASNLQGADRHFTIITTAALPWRTGTAVNPLLRALYLAKRGKPVVLFLPFLEGERDQGFVFPKNVRFDSPEEQEVVVREWCQERAKVNLDTMDLKFRWYPAKYVVSVGSIFPTGDCTKSIVDSDPKDVLILEEPEHLCWFHYGQRWPDIFRHVIGIVHTNYSDYMNIVNSSSSWMAGTMPVEFKEASVFAASTVVCSAYCDVNIKLSDTIMPLPNEVTCNVHGVRSDFLDIGDRSHTQREGAAKAYYLGKALYPKGWRELLDLITTAGPDLAGIKVDGYGSGPDFESILKETAALSEEGALINMNPGIDHADQKIHGYGVLVNPSTTDVLCTVSVEALAMGKHLVLARHVSNQFFEQFKDRCHFFEIGDADSFVKAFKAALAAGDPSPLPPEQRRILTWDAAVDRLFDSAEVRVLSGPFQRPSEAAASRLAYQLHFDVFKDGSVLADIIRKTTFGSDETAETPWDEYFQEWRKTQLSVLKQEARNFQRQLAGQTSHLLEYETYLKAAAAELIFYFVRRHQKTTADGTCGSIVLASKKFRGCSKLDQFNVEQNLECMIAADEYYSKQRLEPPGSRASWNARDQHMMTTILRLRAHSRELFGLDEKDLKIIVWAHNSHVGDATATPMGGMNFERNEKWNLGQMCRNTLESVFIVGFYSFSGEVRAAKKWGGEGQVMSLMPAVPYSFEHRLHEWFPDTRAQFPLHKFREVSKRFEYVPQKFPLNVEYRALHPMVAASFQVMIQSQAAEAEEAGADGAEGSLRTLDPTKPFTAVSRTQLGKNGEVVRLQIRGYDRGQYDGWWVTEYTKHGSRTIHCLPSSHLNALSGPLSTPEKARTLANFPILQRWVGVQYHPETEIESHYGEMAIAKCYDLAVFVDKTRALDIDMTAAAPLPVSAALSEGDKPAADAAVSGSGRHNRRLVMEYRRILKNPIEYIEARPLDTNVLEWHFVITGNQDPYTGGKYHGILEFPDDFPMKPPSIKMLTPSGRFEINKRICLSMSDFHKESWNPSWTVEKILIGLMSFMYEENSVSIGSILEPKEDRRRYAAASAYFNAQNEIYVQLFQTPDEAEEEDNIRKLLRVAAEGDVSETDKACRYCLVESGDLVSPCECKGSGQW</sequence>
<evidence type="ECO:0000256" key="6">
    <source>
        <dbReference type="ARBA" id="ARBA00022679"/>
    </source>
</evidence>
<dbReference type="Pfam" id="PF05139">
    <property type="entry name" value="Erythro_esteras"/>
    <property type="match status" value="1"/>
</dbReference>
<gene>
    <name evidence="9" type="primary">DGD1</name>
    <name evidence="9" type="ORF">SPIL2461_LOCUS23254</name>
</gene>
<feature type="domain" description="UBC core" evidence="8">
    <location>
        <begin position="1090"/>
        <end position="1240"/>
    </location>
</feature>
<evidence type="ECO:0000256" key="5">
    <source>
        <dbReference type="ARBA" id="ARBA00022640"/>
    </source>
</evidence>